<gene>
    <name evidence="2" type="ORF">GGR43_002811</name>
</gene>
<keyword evidence="2" id="KW-0378">Hydrolase</keyword>
<dbReference type="SUPFAM" id="SSF51338">
    <property type="entry name" value="Composite domain of metallo-dependent hydrolases"/>
    <property type="match status" value="1"/>
</dbReference>
<accession>A0A7W6FQN5</accession>
<dbReference type="PANTHER" id="PTHR43135:SF3">
    <property type="entry name" value="ALPHA-D-RIBOSE 1-METHYLPHOSPHONATE 5-TRIPHOSPHATE DIPHOSPHATASE"/>
    <property type="match status" value="1"/>
</dbReference>
<comment type="caution">
    <text evidence="2">The sequence shown here is derived from an EMBL/GenBank/DDBJ whole genome shotgun (WGS) entry which is preliminary data.</text>
</comment>
<dbReference type="RefSeq" id="WP_188072584.1">
    <property type="nucleotide sequence ID" value="NZ_BSPS01000023.1"/>
</dbReference>
<dbReference type="Proteomes" id="UP000571950">
    <property type="component" value="Unassembled WGS sequence"/>
</dbReference>
<dbReference type="InterPro" id="IPR006680">
    <property type="entry name" value="Amidohydro-rel"/>
</dbReference>
<dbReference type="InterPro" id="IPR051781">
    <property type="entry name" value="Metallo-dep_Hydrolase"/>
</dbReference>
<dbReference type="GO" id="GO:0016810">
    <property type="term" value="F:hydrolase activity, acting on carbon-nitrogen (but not peptide) bonds"/>
    <property type="evidence" value="ECO:0007669"/>
    <property type="project" value="InterPro"/>
</dbReference>
<evidence type="ECO:0000313" key="3">
    <source>
        <dbReference type="Proteomes" id="UP000571950"/>
    </source>
</evidence>
<feature type="domain" description="Amidohydrolase-related" evidence="1">
    <location>
        <begin position="393"/>
        <end position="489"/>
    </location>
</feature>
<dbReference type="InterPro" id="IPR011059">
    <property type="entry name" value="Metal-dep_hydrolase_composite"/>
</dbReference>
<reference evidence="2 3" key="1">
    <citation type="submission" date="2020-08" db="EMBL/GenBank/DDBJ databases">
        <title>Genomic Encyclopedia of Type Strains, Phase IV (KMG-IV): sequencing the most valuable type-strain genomes for metagenomic binning, comparative biology and taxonomic classification.</title>
        <authorList>
            <person name="Goeker M."/>
        </authorList>
    </citation>
    <scope>NUCLEOTIDE SEQUENCE [LARGE SCALE GENOMIC DNA]</scope>
    <source>
        <strain evidence="2 3">DSM 26189</strain>
    </source>
</reference>
<dbReference type="InterPro" id="IPR032466">
    <property type="entry name" value="Metal_Hydrolase"/>
</dbReference>
<sequence length="512" mass="55395">MKRWIRRIAIALLVLFLAGWAALYFWAREPYRPVVHIPASGRVLLTGATVVDPATGAKTPGSFILMQGGRIVSVGTADPAAGDAAVQRIDLAGRFVTPGFNDMHAHPLGDADPSGTLGLMLANGVTGFRQMHGSDAMLQQRAESRLPTGQLAPRALILPGGLLTPLNASTPERGIEAVRHQKERGADFIKIGLVSKPVLYAVLPEARRLGLPVAGHVPQGVDIVDAARRGMHAIEHLGPGGAALVACSTRQAELRRELDAIPVMKGPPFTIPYSDKLADALLHRLIINPAAATTPADTRRRAIMIASFDEARCRRMARALRDAGNWQVPTLIRRKTTEQADRPEFARDPALRYLPPATLQLWKDVTAEFVEKVPADARALMRREYDLDLRLVKLFDEEGVPMLTGSDESGAWAVAGFSLHAEFDELAKAGLAPLRILRMTTSDAARFLGRTATMGRVAPGADADLVVLDGDPTADVRNLHRIAGVVRAGFWHDRAALDRLLARIEAGKGYLK</sequence>
<dbReference type="SUPFAM" id="SSF51556">
    <property type="entry name" value="Metallo-dependent hydrolases"/>
    <property type="match status" value="1"/>
</dbReference>
<proteinExistence type="predicted"/>
<evidence type="ECO:0000259" key="1">
    <source>
        <dbReference type="Pfam" id="PF01979"/>
    </source>
</evidence>
<dbReference type="EMBL" id="JACIDT010000009">
    <property type="protein sequence ID" value="MBB3927088.1"/>
    <property type="molecule type" value="Genomic_DNA"/>
</dbReference>
<dbReference type="Gene3D" id="3.20.20.140">
    <property type="entry name" value="Metal-dependent hydrolases"/>
    <property type="match status" value="2"/>
</dbReference>
<evidence type="ECO:0000313" key="2">
    <source>
        <dbReference type="EMBL" id="MBB3927088.1"/>
    </source>
</evidence>
<dbReference type="AlphaFoldDB" id="A0A7W6FQN5"/>
<protein>
    <submittedName>
        <fullName evidence="2">Imidazolonepropionase-like amidohydrolase</fullName>
    </submittedName>
</protein>
<keyword evidence="3" id="KW-1185">Reference proteome</keyword>
<organism evidence="2 3">
    <name type="scientific">Sphingobium jiangsuense</name>
    <dbReference type="NCBI Taxonomy" id="870476"/>
    <lineage>
        <taxon>Bacteria</taxon>
        <taxon>Pseudomonadati</taxon>
        <taxon>Pseudomonadota</taxon>
        <taxon>Alphaproteobacteria</taxon>
        <taxon>Sphingomonadales</taxon>
        <taxon>Sphingomonadaceae</taxon>
        <taxon>Sphingobium</taxon>
    </lineage>
</organism>
<name>A0A7W6FQN5_9SPHN</name>
<dbReference type="Gene3D" id="2.30.40.10">
    <property type="entry name" value="Urease, subunit C, domain 1"/>
    <property type="match status" value="2"/>
</dbReference>
<dbReference type="PANTHER" id="PTHR43135">
    <property type="entry name" value="ALPHA-D-RIBOSE 1-METHYLPHOSPHONATE 5-TRIPHOSPHATE DIPHOSPHATASE"/>
    <property type="match status" value="1"/>
</dbReference>
<dbReference type="Pfam" id="PF01979">
    <property type="entry name" value="Amidohydro_1"/>
    <property type="match status" value="1"/>
</dbReference>